<accession>A0A8X6V8I2</accession>
<proteinExistence type="predicted"/>
<protein>
    <submittedName>
        <fullName evidence="1">Uncharacterized protein</fullName>
    </submittedName>
</protein>
<reference evidence="1" key="1">
    <citation type="submission" date="2020-08" db="EMBL/GenBank/DDBJ databases">
        <title>Multicomponent nature underlies the extraordinary mechanical properties of spider dragline silk.</title>
        <authorList>
            <person name="Kono N."/>
            <person name="Nakamura H."/>
            <person name="Mori M."/>
            <person name="Yoshida Y."/>
            <person name="Ohtoshi R."/>
            <person name="Malay A.D."/>
            <person name="Moran D.A.P."/>
            <person name="Tomita M."/>
            <person name="Numata K."/>
            <person name="Arakawa K."/>
        </authorList>
    </citation>
    <scope>NUCLEOTIDE SEQUENCE</scope>
</reference>
<evidence type="ECO:0000313" key="1">
    <source>
        <dbReference type="EMBL" id="GFY03259.1"/>
    </source>
</evidence>
<dbReference type="AlphaFoldDB" id="A0A8X6V8I2"/>
<sequence length="164" mass="18375">MRGKPGLERPGRPRRERVEGSCGQHFSRCYNYLIVGSSGLEVTCPLRKLEVAGSTRFELIDFLDAKILGTTWAPLSPAPSQGRSYGGVRYVTAMYIYTIQDALFICCKQSPNALSVAFSQRVNSPRLIEDETFNDGDVINNLIDYEDGIEEPDFLRANKIYAEI</sequence>
<keyword evidence="2" id="KW-1185">Reference proteome</keyword>
<comment type="caution">
    <text evidence="1">The sequence shown here is derived from an EMBL/GenBank/DDBJ whole genome shotgun (WGS) entry which is preliminary data.</text>
</comment>
<dbReference type="Proteomes" id="UP000887159">
    <property type="component" value="Unassembled WGS sequence"/>
</dbReference>
<dbReference type="EMBL" id="BMAU01021236">
    <property type="protein sequence ID" value="GFY03259.1"/>
    <property type="molecule type" value="Genomic_DNA"/>
</dbReference>
<gene>
    <name evidence="1" type="primary">NCL1_44931</name>
    <name evidence="1" type="ORF">TNCV_1172191</name>
</gene>
<name>A0A8X6V8I2_TRICX</name>
<evidence type="ECO:0000313" key="2">
    <source>
        <dbReference type="Proteomes" id="UP000887159"/>
    </source>
</evidence>
<organism evidence="1 2">
    <name type="scientific">Trichonephila clavipes</name>
    <name type="common">Golden silk orbweaver</name>
    <name type="synonym">Nephila clavipes</name>
    <dbReference type="NCBI Taxonomy" id="2585209"/>
    <lineage>
        <taxon>Eukaryota</taxon>
        <taxon>Metazoa</taxon>
        <taxon>Ecdysozoa</taxon>
        <taxon>Arthropoda</taxon>
        <taxon>Chelicerata</taxon>
        <taxon>Arachnida</taxon>
        <taxon>Araneae</taxon>
        <taxon>Araneomorphae</taxon>
        <taxon>Entelegynae</taxon>
        <taxon>Araneoidea</taxon>
        <taxon>Nephilidae</taxon>
        <taxon>Trichonephila</taxon>
    </lineage>
</organism>